<comment type="caution">
    <text evidence="2">The sequence shown here is derived from an EMBL/GenBank/DDBJ whole genome shotgun (WGS) entry which is preliminary data.</text>
</comment>
<keyword evidence="1" id="KW-0812">Transmembrane</keyword>
<reference evidence="2 3" key="1">
    <citation type="submission" date="2013-10" db="EMBL/GenBank/DDBJ databases">
        <title>The Genome Sequence of Acinetobacter indicus CIP 110367.</title>
        <authorList>
            <consortium name="The Broad Institute Genomics Platform"/>
            <consortium name="The Broad Institute Genome Sequencing Center for Infectious Disease"/>
            <person name="Cerqueira G."/>
            <person name="Feldgarden M."/>
            <person name="Courvalin P."/>
            <person name="Grillot-Courvalin C."/>
            <person name="Clermont D."/>
            <person name="Rocha E."/>
            <person name="Yoon E.-J."/>
            <person name="Nemec A."/>
            <person name="Young S.K."/>
            <person name="Zeng Q."/>
            <person name="Gargeya S."/>
            <person name="Fitzgerald M."/>
            <person name="Abouelleil A."/>
            <person name="Alvarado L."/>
            <person name="Berlin A.M."/>
            <person name="Chapman S.B."/>
            <person name="Gainer-Dewar J."/>
            <person name="Goldberg J."/>
            <person name="Gnerre S."/>
            <person name="Griggs A."/>
            <person name="Gujja S."/>
            <person name="Hansen M."/>
            <person name="Howarth C."/>
            <person name="Imamovic A."/>
            <person name="Ireland A."/>
            <person name="Larimer J."/>
            <person name="McCowan C."/>
            <person name="Murphy C."/>
            <person name="Pearson M."/>
            <person name="Poon T.W."/>
            <person name="Priest M."/>
            <person name="Roberts A."/>
            <person name="Saif S."/>
            <person name="Shea T."/>
            <person name="Sykes S."/>
            <person name="Wortman J."/>
            <person name="Nusbaum C."/>
            <person name="Birren B."/>
        </authorList>
    </citation>
    <scope>NUCLEOTIDE SEQUENCE [LARGE SCALE GENOMIC DNA]</scope>
    <source>
        <strain evidence="2 3">CIP 110367</strain>
    </source>
</reference>
<evidence type="ECO:0000313" key="2">
    <source>
        <dbReference type="EMBL" id="ESK48953.1"/>
    </source>
</evidence>
<name>V2U4D1_9GAMM</name>
<sequence>MAQVDSLMISLTRYFLWFLFFCLIFTCICGVLAALLPAGVGGILTAVPYLVAMIWVLFKFLKQQQRAPSQAERKKLTLGFSLIFWGYNLAFLLLGIWIFSRQNPTIWQDFLLYLQQPQFLSVVVIMWLLIAIPLYLLTYWFYGKQAQRMAAKMFGSQHQG</sequence>
<dbReference type="EMBL" id="AYET01000002">
    <property type="protein sequence ID" value="ESK48953.1"/>
    <property type="molecule type" value="Genomic_DNA"/>
</dbReference>
<dbReference type="PATRIC" id="fig|1341679.3.peg.1583"/>
<feature type="transmembrane region" description="Helical" evidence="1">
    <location>
        <begin position="42"/>
        <end position="61"/>
    </location>
</feature>
<dbReference type="Proteomes" id="UP000018415">
    <property type="component" value="Unassembled WGS sequence"/>
</dbReference>
<organism evidence="2 3">
    <name type="scientific">Acinetobacter indicus CIP 110367</name>
    <dbReference type="NCBI Taxonomy" id="1341679"/>
    <lineage>
        <taxon>Bacteria</taxon>
        <taxon>Pseudomonadati</taxon>
        <taxon>Pseudomonadota</taxon>
        <taxon>Gammaproteobacteria</taxon>
        <taxon>Moraxellales</taxon>
        <taxon>Moraxellaceae</taxon>
        <taxon>Acinetobacter</taxon>
    </lineage>
</organism>
<feature type="transmembrane region" description="Helical" evidence="1">
    <location>
        <begin position="14"/>
        <end position="36"/>
    </location>
</feature>
<keyword evidence="1" id="KW-0472">Membrane</keyword>
<dbReference type="InterPro" id="IPR047730">
    <property type="entry name" value="ABZJ_00895-like"/>
</dbReference>
<feature type="transmembrane region" description="Helical" evidence="1">
    <location>
        <begin position="82"/>
        <end position="99"/>
    </location>
</feature>
<gene>
    <name evidence="2" type="ORF">P253_01613</name>
</gene>
<keyword evidence="1" id="KW-1133">Transmembrane helix</keyword>
<dbReference type="HOGENOM" id="CLU_159107_0_0_6"/>
<dbReference type="eggNOG" id="ENOG50302VB">
    <property type="taxonomic scope" value="Bacteria"/>
</dbReference>
<dbReference type="AlphaFoldDB" id="V2U4D1"/>
<proteinExistence type="predicted"/>
<feature type="transmembrane region" description="Helical" evidence="1">
    <location>
        <begin position="119"/>
        <end position="142"/>
    </location>
</feature>
<evidence type="ECO:0000313" key="3">
    <source>
        <dbReference type="Proteomes" id="UP000018415"/>
    </source>
</evidence>
<accession>V2U4D1</accession>
<keyword evidence="3" id="KW-1185">Reference proteome</keyword>
<dbReference type="NCBIfam" id="NF038216">
    <property type="entry name" value="ABZJ_00895_fam"/>
    <property type="match status" value="1"/>
</dbReference>
<evidence type="ECO:0000256" key="1">
    <source>
        <dbReference type="SAM" id="Phobius"/>
    </source>
</evidence>
<protein>
    <submittedName>
        <fullName evidence="2">Uncharacterized protein</fullName>
    </submittedName>
</protein>